<evidence type="ECO:0000313" key="8">
    <source>
        <dbReference type="Proteomes" id="UP000290900"/>
    </source>
</evidence>
<keyword evidence="8" id="KW-1185">Reference proteome</keyword>
<evidence type="ECO:0000256" key="5">
    <source>
        <dbReference type="HAMAP-Rule" id="MF_03188"/>
    </source>
</evidence>
<dbReference type="FunCoup" id="A0A448YR16">
    <property type="interactions" value="747"/>
</dbReference>
<evidence type="ECO:0000256" key="2">
    <source>
        <dbReference type="ARBA" id="ARBA00022603"/>
    </source>
</evidence>
<dbReference type="InParanoid" id="A0A448YR16"/>
<accession>A0A448YR16</accession>
<dbReference type="GO" id="GO:0016279">
    <property type="term" value="F:protein-lysine N-methyltransferase activity"/>
    <property type="evidence" value="ECO:0007669"/>
    <property type="project" value="UniProtKB-UniRule"/>
</dbReference>
<keyword evidence="2 5" id="KW-0489">Methyltransferase</keyword>
<evidence type="ECO:0000256" key="3">
    <source>
        <dbReference type="ARBA" id="ARBA00022679"/>
    </source>
</evidence>
<feature type="domain" description="Methyltransferase" evidence="6">
    <location>
        <begin position="60"/>
        <end position="210"/>
    </location>
</feature>
<evidence type="ECO:0000313" key="7">
    <source>
        <dbReference type="EMBL" id="VEU23288.1"/>
    </source>
</evidence>
<dbReference type="GO" id="GO:0005737">
    <property type="term" value="C:cytoplasm"/>
    <property type="evidence" value="ECO:0007669"/>
    <property type="project" value="UniProtKB-SubCell"/>
</dbReference>
<dbReference type="GO" id="GO:0032259">
    <property type="term" value="P:methylation"/>
    <property type="evidence" value="ECO:0007669"/>
    <property type="project" value="UniProtKB-KW"/>
</dbReference>
<protein>
    <recommendedName>
        <fullName evidence="5">Protein-lysine N-methyltransferase EFM4</fullName>
        <ecNumber evidence="5">2.1.1.-</ecNumber>
    </recommendedName>
    <alternativeName>
        <fullName evidence="5">Elongation factor methyltransferase 4</fullName>
    </alternativeName>
</protein>
<keyword evidence="4 5" id="KW-0949">S-adenosyl-L-methionine</keyword>
<comment type="subcellular location">
    <subcellularLocation>
        <location evidence="5">Cytoplasm</location>
    </subcellularLocation>
</comment>
<dbReference type="AlphaFoldDB" id="A0A448YR16"/>
<gene>
    <name evidence="5" type="primary">EFM4</name>
    <name evidence="7" type="ORF">BRENAR_LOCUS4019</name>
</gene>
<evidence type="ECO:0000256" key="1">
    <source>
        <dbReference type="ARBA" id="ARBA00022490"/>
    </source>
</evidence>
<dbReference type="PANTHER" id="PTHR12843:SF5">
    <property type="entry name" value="EEF1A LYSINE METHYLTRANSFERASE 2"/>
    <property type="match status" value="1"/>
</dbReference>
<evidence type="ECO:0000259" key="6">
    <source>
        <dbReference type="Pfam" id="PF13847"/>
    </source>
</evidence>
<keyword evidence="1 5" id="KW-0963">Cytoplasm</keyword>
<organism evidence="7 8">
    <name type="scientific">Brettanomyces naardenensis</name>
    <name type="common">Yeast</name>
    <dbReference type="NCBI Taxonomy" id="13370"/>
    <lineage>
        <taxon>Eukaryota</taxon>
        <taxon>Fungi</taxon>
        <taxon>Dikarya</taxon>
        <taxon>Ascomycota</taxon>
        <taxon>Saccharomycotina</taxon>
        <taxon>Pichiomycetes</taxon>
        <taxon>Pichiales</taxon>
        <taxon>Pichiaceae</taxon>
        <taxon>Brettanomyces</taxon>
    </lineage>
</organism>
<comment type="function">
    <text evidence="5">S-adenosyl-L-methionine-dependent protein-lysine N-methyltransferase that mono- and dimethylates elongation factor 1-alpha at 'Lys-316'. May play a role in intracellular transport.</text>
</comment>
<dbReference type="InterPro" id="IPR025714">
    <property type="entry name" value="Methyltranfer_dom"/>
</dbReference>
<dbReference type="InterPro" id="IPR026635">
    <property type="entry name" value="Efm4/METTL10"/>
</dbReference>
<sequence length="226" mass="25083">MSHTSILGTKKHWDAVYSKEHILYNQTKDIGECWYDDADAEDKIAHFILTHFGPGKTGGLCDLGTGNGHLLFKLSQLGLHNSAMVGIDYSSASVSFAKDVVSKGPDLEGIHFYQSDFLRNDDTFLGNHSGKFGLIIDKGTLDAIFLSKEKYQGLTGVEVYPHKVASMMKRNGVLLVTACNFTADELIDAVTKTGELEYWTRLEYPVFEFGGRKGSKVCTVGFRRRD</sequence>
<comment type="similarity">
    <text evidence="5">Belongs to the class I-like SAM-binding methyltransferase superfamily. EFM4 family.</text>
</comment>
<dbReference type="EC" id="2.1.1.-" evidence="5"/>
<dbReference type="PANTHER" id="PTHR12843">
    <property type="entry name" value="PROTEIN-LYSINE N-METHYLTRANSFERASE METTL10"/>
    <property type="match status" value="1"/>
</dbReference>
<evidence type="ECO:0000256" key="4">
    <source>
        <dbReference type="ARBA" id="ARBA00022691"/>
    </source>
</evidence>
<dbReference type="HAMAP" id="MF_03188">
    <property type="entry name" value="Methyltr_EFM4"/>
    <property type="match status" value="1"/>
</dbReference>
<dbReference type="OrthoDB" id="10069295at2759"/>
<name>A0A448YR16_BRENA</name>
<dbReference type="Gene3D" id="3.40.50.150">
    <property type="entry name" value="Vaccinia Virus protein VP39"/>
    <property type="match status" value="1"/>
</dbReference>
<proteinExistence type="inferred from homology"/>
<reference evidence="7 8" key="1">
    <citation type="submission" date="2018-12" db="EMBL/GenBank/DDBJ databases">
        <authorList>
            <person name="Tiukova I."/>
            <person name="Dainat J."/>
        </authorList>
    </citation>
    <scope>NUCLEOTIDE SEQUENCE [LARGE SCALE GENOMIC DNA]</scope>
</reference>
<keyword evidence="5" id="KW-0813">Transport</keyword>
<dbReference type="InterPro" id="IPR029063">
    <property type="entry name" value="SAM-dependent_MTases_sf"/>
</dbReference>
<dbReference type="Pfam" id="PF13847">
    <property type="entry name" value="Methyltransf_31"/>
    <property type="match status" value="1"/>
</dbReference>
<dbReference type="STRING" id="13370.A0A448YR16"/>
<dbReference type="GO" id="GO:0016192">
    <property type="term" value="P:vesicle-mediated transport"/>
    <property type="evidence" value="ECO:0007669"/>
    <property type="project" value="UniProtKB-UniRule"/>
</dbReference>
<keyword evidence="3 5" id="KW-0808">Transferase</keyword>
<dbReference type="SUPFAM" id="SSF53335">
    <property type="entry name" value="S-adenosyl-L-methionine-dependent methyltransferases"/>
    <property type="match status" value="1"/>
</dbReference>
<dbReference type="EMBL" id="CAACVR010000041">
    <property type="protein sequence ID" value="VEU23288.1"/>
    <property type="molecule type" value="Genomic_DNA"/>
</dbReference>
<dbReference type="Proteomes" id="UP000290900">
    <property type="component" value="Unassembled WGS sequence"/>
</dbReference>